<evidence type="ECO:0000256" key="5">
    <source>
        <dbReference type="ARBA" id="ARBA00023163"/>
    </source>
</evidence>
<dbReference type="SUPFAM" id="SSF46785">
    <property type="entry name" value="Winged helix' DNA-binding domain"/>
    <property type="match status" value="1"/>
</dbReference>
<dbReference type="EMBL" id="CP045851">
    <property type="protein sequence ID" value="QGG96170.1"/>
    <property type="molecule type" value="Genomic_DNA"/>
</dbReference>
<dbReference type="GO" id="GO:0030170">
    <property type="term" value="F:pyridoxal phosphate binding"/>
    <property type="evidence" value="ECO:0007669"/>
    <property type="project" value="InterPro"/>
</dbReference>
<accession>A0A5Q2RQJ2</accession>
<dbReference type="KEGG" id="atq:GH723_14255"/>
<dbReference type="InterPro" id="IPR004839">
    <property type="entry name" value="Aminotransferase_I/II_large"/>
</dbReference>
<dbReference type="GO" id="GO:0003677">
    <property type="term" value="F:DNA binding"/>
    <property type="evidence" value="ECO:0007669"/>
    <property type="project" value="UniProtKB-KW"/>
</dbReference>
<dbReference type="InterPro" id="IPR036390">
    <property type="entry name" value="WH_DNA-bd_sf"/>
</dbReference>
<evidence type="ECO:0000313" key="9">
    <source>
        <dbReference type="Proteomes" id="UP000334019"/>
    </source>
</evidence>
<dbReference type="InterPro" id="IPR015424">
    <property type="entry name" value="PyrdxlP-dep_Trfase"/>
</dbReference>
<dbReference type="InterPro" id="IPR051446">
    <property type="entry name" value="HTH_trans_reg/aminotransferase"/>
</dbReference>
<dbReference type="InterPro" id="IPR036388">
    <property type="entry name" value="WH-like_DNA-bd_sf"/>
</dbReference>
<dbReference type="PANTHER" id="PTHR46577">
    <property type="entry name" value="HTH-TYPE TRANSCRIPTIONAL REGULATORY PROTEIN GABR"/>
    <property type="match status" value="1"/>
</dbReference>
<keyword evidence="9" id="KW-1185">Reference proteome</keyword>
<dbReference type="Pfam" id="PF00392">
    <property type="entry name" value="GntR"/>
    <property type="match status" value="1"/>
</dbReference>
<name>A0A5Q2RQJ2_9ACTN</name>
<reference evidence="8 9" key="1">
    <citation type="submission" date="2019-11" db="EMBL/GenBank/DDBJ databases">
        <authorList>
            <person name="He Y."/>
        </authorList>
    </citation>
    <scope>NUCLEOTIDE SEQUENCE [LARGE SCALE GENOMIC DNA]</scope>
    <source>
        <strain evidence="8 9">SCSIO 58843</strain>
    </source>
</reference>
<dbReference type="PANTHER" id="PTHR46577:SF1">
    <property type="entry name" value="HTH-TYPE TRANSCRIPTIONAL REGULATORY PROTEIN GABR"/>
    <property type="match status" value="1"/>
</dbReference>
<dbReference type="Gene3D" id="3.40.640.10">
    <property type="entry name" value="Type I PLP-dependent aspartate aminotransferase-like (Major domain)"/>
    <property type="match status" value="1"/>
</dbReference>
<comment type="similarity">
    <text evidence="1">In the C-terminal section; belongs to the class-I pyridoxal-phosphate-dependent aminotransferase family.</text>
</comment>
<proteinExistence type="inferred from homology"/>
<protein>
    <submittedName>
        <fullName evidence="8">Aminotransferase class I/II-fold pyridoxal phosphate-dependent enzyme</fullName>
    </submittedName>
</protein>
<feature type="region of interest" description="Disordered" evidence="6">
    <location>
        <begin position="1"/>
        <end position="31"/>
    </location>
</feature>
<gene>
    <name evidence="8" type="ORF">GH723_14255</name>
</gene>
<dbReference type="Gene3D" id="3.90.1150.10">
    <property type="entry name" value="Aspartate Aminotransferase, domain 1"/>
    <property type="match status" value="1"/>
</dbReference>
<dbReference type="InterPro" id="IPR000524">
    <property type="entry name" value="Tscrpt_reg_HTH_GntR"/>
</dbReference>
<evidence type="ECO:0000256" key="2">
    <source>
        <dbReference type="ARBA" id="ARBA00022898"/>
    </source>
</evidence>
<evidence type="ECO:0000256" key="1">
    <source>
        <dbReference type="ARBA" id="ARBA00005384"/>
    </source>
</evidence>
<evidence type="ECO:0000256" key="3">
    <source>
        <dbReference type="ARBA" id="ARBA00023015"/>
    </source>
</evidence>
<keyword evidence="3" id="KW-0805">Transcription regulation</keyword>
<dbReference type="GO" id="GO:0008483">
    <property type="term" value="F:transaminase activity"/>
    <property type="evidence" value="ECO:0007669"/>
    <property type="project" value="UniProtKB-KW"/>
</dbReference>
<evidence type="ECO:0000256" key="6">
    <source>
        <dbReference type="SAM" id="MobiDB-lite"/>
    </source>
</evidence>
<keyword evidence="5" id="KW-0804">Transcription</keyword>
<keyword evidence="2" id="KW-0663">Pyridoxal phosphate</keyword>
<keyword evidence="4" id="KW-0238">DNA-binding</keyword>
<dbReference type="SMART" id="SM00345">
    <property type="entry name" value="HTH_GNTR"/>
    <property type="match status" value="1"/>
</dbReference>
<evidence type="ECO:0000313" key="8">
    <source>
        <dbReference type="EMBL" id="QGG96170.1"/>
    </source>
</evidence>
<dbReference type="CDD" id="cd00609">
    <property type="entry name" value="AAT_like"/>
    <property type="match status" value="1"/>
</dbReference>
<dbReference type="PRINTS" id="PR00035">
    <property type="entry name" value="HTHGNTR"/>
</dbReference>
<sequence length="470" mass="48975">MGGMDRSNQGSLGGTPLDLPPAGWERGPGPLHRRLADALEALVLRGELPPGTALPTERELARRAAVSRATAAEAYRRLKASGRIDSRQGRGTWVAGTLAPAGRAPAESMGAVLEHPDGSIDLSLAAPEAGARERTAIGAALDHARGAVAGTGYEPAGSTALRAALADRPDEVLVTSGAQQAIGFVVEELVRPGEVVVVEDVTYVGALDAARRAGARLVAVPTGPGGVDVEALREAVVRHRPALVYLNPTHQSPTGSVLSDRDRAQIVDLAARTGTPVIDDRVLADLPFDDEGRPRPLRSFDPGAPIVTIGSLSKVAWAGLRVGWVRAEPALVRRLVPRRVVADLGGDVLAQAVALALLDEVPRLAAARALDLRRQHRHLTAALVQHLPEWEVAPSRGGTAAWVRLPVADARAVADAAAAHGVHVVAGSLLAPHGDMGDRLRLAVTQPPEVLDEAVARLAAAWSDLPGRGS</sequence>
<feature type="domain" description="HTH gntR-type" evidence="7">
    <location>
        <begin position="29"/>
        <end position="97"/>
    </location>
</feature>
<dbReference type="CDD" id="cd07377">
    <property type="entry name" value="WHTH_GntR"/>
    <property type="match status" value="1"/>
</dbReference>
<dbReference type="Gene3D" id="1.10.10.10">
    <property type="entry name" value="Winged helix-like DNA-binding domain superfamily/Winged helix DNA-binding domain"/>
    <property type="match status" value="1"/>
</dbReference>
<dbReference type="InterPro" id="IPR015422">
    <property type="entry name" value="PyrdxlP-dep_Trfase_small"/>
</dbReference>
<dbReference type="Proteomes" id="UP000334019">
    <property type="component" value="Chromosome"/>
</dbReference>
<dbReference type="Pfam" id="PF00155">
    <property type="entry name" value="Aminotran_1_2"/>
    <property type="match status" value="1"/>
</dbReference>
<dbReference type="AlphaFoldDB" id="A0A5Q2RQJ2"/>
<evidence type="ECO:0000259" key="7">
    <source>
        <dbReference type="PROSITE" id="PS50949"/>
    </source>
</evidence>
<dbReference type="InterPro" id="IPR015421">
    <property type="entry name" value="PyrdxlP-dep_Trfase_major"/>
</dbReference>
<dbReference type="GO" id="GO:0003700">
    <property type="term" value="F:DNA-binding transcription factor activity"/>
    <property type="evidence" value="ECO:0007669"/>
    <property type="project" value="InterPro"/>
</dbReference>
<keyword evidence="8" id="KW-0032">Aminotransferase</keyword>
<dbReference type="SUPFAM" id="SSF53383">
    <property type="entry name" value="PLP-dependent transferases"/>
    <property type="match status" value="1"/>
</dbReference>
<evidence type="ECO:0000256" key="4">
    <source>
        <dbReference type="ARBA" id="ARBA00023125"/>
    </source>
</evidence>
<keyword evidence="8" id="KW-0808">Transferase</keyword>
<organism evidence="8 9">
    <name type="scientific">Actinomarinicola tropica</name>
    <dbReference type="NCBI Taxonomy" id="2789776"/>
    <lineage>
        <taxon>Bacteria</taxon>
        <taxon>Bacillati</taxon>
        <taxon>Actinomycetota</taxon>
        <taxon>Acidimicrobiia</taxon>
        <taxon>Acidimicrobiales</taxon>
        <taxon>Iamiaceae</taxon>
        <taxon>Actinomarinicola</taxon>
    </lineage>
</organism>
<dbReference type="PROSITE" id="PS50949">
    <property type="entry name" value="HTH_GNTR"/>
    <property type="match status" value="1"/>
</dbReference>
<feature type="compositionally biased region" description="Polar residues" evidence="6">
    <location>
        <begin position="1"/>
        <end position="10"/>
    </location>
</feature>